<name>A0ABX1CJU6_9SPHN</name>
<protein>
    <submittedName>
        <fullName evidence="3">PilZ domain-containing protein</fullName>
    </submittedName>
</protein>
<evidence type="ECO:0000256" key="1">
    <source>
        <dbReference type="SAM" id="MobiDB-lite"/>
    </source>
</evidence>
<feature type="region of interest" description="Disordered" evidence="1">
    <location>
        <begin position="1"/>
        <end position="20"/>
    </location>
</feature>
<evidence type="ECO:0000259" key="2">
    <source>
        <dbReference type="Pfam" id="PF07238"/>
    </source>
</evidence>
<dbReference type="RefSeq" id="WP_168133718.1">
    <property type="nucleotide sequence ID" value="NZ_JAAVJH010000003.1"/>
</dbReference>
<comment type="caution">
    <text evidence="3">The sequence shown here is derived from an EMBL/GenBank/DDBJ whole genome shotgun (WGS) entry which is preliminary data.</text>
</comment>
<organism evidence="3 4">
    <name type="scientific">Sphingomonas corticis</name>
    <dbReference type="NCBI Taxonomy" id="2722791"/>
    <lineage>
        <taxon>Bacteria</taxon>
        <taxon>Pseudomonadati</taxon>
        <taxon>Pseudomonadota</taxon>
        <taxon>Alphaproteobacteria</taxon>
        <taxon>Sphingomonadales</taxon>
        <taxon>Sphingomonadaceae</taxon>
        <taxon>Sphingomonas</taxon>
    </lineage>
</organism>
<dbReference type="InterPro" id="IPR009875">
    <property type="entry name" value="PilZ_domain"/>
</dbReference>
<keyword evidence="4" id="KW-1185">Reference proteome</keyword>
<sequence>MTALLRHPPSLPDLPPERRSHVRQRTCFAVGKLTEHGSERVCIVRNLSDQGVGIELDAPPAPGARVRIEARSLEPADATVIWSRDRLAGLRLDVPVLAPPADQRPRSPRFTFARNARLIVDDQLIDAPLRDIALGGARIGRTLPARTGTLLVLLVGELSLTGRLCWQDGGAAGIRFTRPLAARELAALLEAAR</sequence>
<dbReference type="EMBL" id="JAAVJH010000003">
    <property type="protein sequence ID" value="NJR78193.1"/>
    <property type="molecule type" value="Genomic_DNA"/>
</dbReference>
<dbReference type="Gene3D" id="2.40.10.220">
    <property type="entry name" value="predicted glycosyltransferase like domains"/>
    <property type="match status" value="1"/>
</dbReference>
<proteinExistence type="predicted"/>
<dbReference type="Proteomes" id="UP000732399">
    <property type="component" value="Unassembled WGS sequence"/>
</dbReference>
<reference evidence="3 4" key="1">
    <citation type="submission" date="2020-03" db="EMBL/GenBank/DDBJ databases">
        <authorList>
            <person name="Wang L."/>
            <person name="He N."/>
            <person name="Li Y."/>
            <person name="Fang Y."/>
            <person name="Zhang F."/>
        </authorList>
    </citation>
    <scope>NUCLEOTIDE SEQUENCE [LARGE SCALE GENOMIC DNA]</scope>
    <source>
        <strain evidence="3 4">36D10-4-7</strain>
    </source>
</reference>
<feature type="domain" description="PilZ" evidence="2">
    <location>
        <begin position="103"/>
        <end position="188"/>
    </location>
</feature>
<evidence type="ECO:0000313" key="4">
    <source>
        <dbReference type="Proteomes" id="UP000732399"/>
    </source>
</evidence>
<gene>
    <name evidence="3" type="ORF">HBH26_06125</name>
</gene>
<accession>A0ABX1CJU6</accession>
<dbReference type="SUPFAM" id="SSF141371">
    <property type="entry name" value="PilZ domain-like"/>
    <property type="match status" value="2"/>
</dbReference>
<dbReference type="Pfam" id="PF07238">
    <property type="entry name" value="PilZ"/>
    <property type="match status" value="2"/>
</dbReference>
<feature type="domain" description="PilZ" evidence="2">
    <location>
        <begin position="17"/>
        <end position="92"/>
    </location>
</feature>
<evidence type="ECO:0000313" key="3">
    <source>
        <dbReference type="EMBL" id="NJR78193.1"/>
    </source>
</evidence>